<dbReference type="GO" id="GO:0050982">
    <property type="term" value="P:detection of mechanical stimulus"/>
    <property type="evidence" value="ECO:0007669"/>
    <property type="project" value="TreeGrafter"/>
</dbReference>
<evidence type="ECO:0000256" key="2">
    <source>
        <dbReference type="SAM" id="Phobius"/>
    </source>
</evidence>
<dbReference type="Gene3D" id="2.60.60.20">
    <property type="entry name" value="PLAT/LH2 domain"/>
    <property type="match status" value="1"/>
</dbReference>
<comment type="caution">
    <text evidence="1">Lacks conserved residue(s) required for the propagation of feature annotation.</text>
</comment>
<proteinExistence type="predicted"/>
<dbReference type="GO" id="GO:0016020">
    <property type="term" value="C:membrane"/>
    <property type="evidence" value="ECO:0007669"/>
    <property type="project" value="TreeGrafter"/>
</dbReference>
<sequence length="1152" mass="126644">TSNTYWRWRVLNAAGAEVSLSLGNSFLLQVPNRTLWYGLYKVVLNLSMFAVTPPVSAEFVFYLKITKTPLTLSFNNESTPASAAYNETVRLELSPRDWDVEDGNLTGMAFRWICLQEAELPSLPDNVATRISIPDIPAALANGIGIFMEQNEMATCVSNCAERVRGSIPLVYLADCTENCGTKFSGLSFVWEMRKVTDINYENLDDVTESGKSFIKEINISFPKRNTIITKTPFCSGFTSRTLIRKPNTMTLGIVYLIRVSISSYGQEGPVTVKKTFLMNMPASGGNCTINPTAGYAMITKYQISCWGWQEFNATSNSLKYEYRIRPKGTKQTILLFYGPTAVSPPVLLPVGSATHGFRSDAYINVIDSVGDKIAFIFDVIVYPPPIPASVLLEKLTAIFDGSNDDLDRHLQSGNQQAAATTVVCLASVMNAKNEDAEGANASAEKTEDYYSRNDGGQPLRSNIISIVANFSVDTPEDLEQVNYALKNAIPVDRVNQVTVESQESAAEKLSEISHSFGRIGDKIPADSRAFLGPDIVLTGSNIWVASESTVNSSAASVNGSSHNDTEAQSKVKRVTETVLAAIDSVTDTLLNSSSTYSISDDSLSAQGLKLNGSGTENVTFQSSFGEVVLPSTAGCESVKVLFSRPSPYLWQNENSVSSPVLMIGKQGCRTRRAIDTTDSFEFSLPATTGSRIVVNATPTDRWLRFYHSVNVTSGLLQVTVLPLNQKQNLKVSVQLGRLPTLTDSMLNVSQGSFYLPAAVNESYFIAVGRADCNRDASGDVTAASCPDPVLSYEFGLSLFVCSMWDSSLGVWITPSEDVCRPEPSSVASKPRFVSNLFGSFGVGLNVLPNLIDFGTLFENWQGKLADSAAVVATVVTLWIIFIPIAVWLRHVDKKDLEKFKHLPLVDDCQRQFRYLMDVYTDKYKGCSTTGTPLLSIVGRNHLEACRILSDGVRENLRSGDIDHFTMTTAKHLGDIMQLSVTLEGTRPVFPWTLRKIVITDQLYNATYVFVNSEPIVGFDPPVILKLATKELLAFQPRFVKLNLQRKFQDDHLWMSVFKRDTDTNFSRLQRFGVCFCLLFMTMIANAMFYGVGEESQAASDTISIGPIKLSINTLFTSIMGGLVVIPVSAAVTIFFLKSERKPEPENDEPVD</sequence>
<organism evidence="4 5">
    <name type="scientific">Macrostomum lignano</name>
    <dbReference type="NCBI Taxonomy" id="282301"/>
    <lineage>
        <taxon>Eukaryota</taxon>
        <taxon>Metazoa</taxon>
        <taxon>Spiralia</taxon>
        <taxon>Lophotrochozoa</taxon>
        <taxon>Platyhelminthes</taxon>
        <taxon>Rhabditophora</taxon>
        <taxon>Macrostomorpha</taxon>
        <taxon>Macrostomida</taxon>
        <taxon>Macrostomidae</taxon>
        <taxon>Macrostomum</taxon>
    </lineage>
</organism>
<dbReference type="InterPro" id="IPR036392">
    <property type="entry name" value="PLAT/LH2_dom_sf"/>
</dbReference>
<feature type="transmembrane region" description="Helical" evidence="2">
    <location>
        <begin position="1112"/>
        <end position="1137"/>
    </location>
</feature>
<dbReference type="PROSITE" id="PS50095">
    <property type="entry name" value="PLAT"/>
    <property type="match status" value="1"/>
</dbReference>
<dbReference type="PANTHER" id="PTHR10877:SF194">
    <property type="entry name" value="LOCATION OF VULVA DEFECTIVE 1"/>
    <property type="match status" value="1"/>
</dbReference>
<dbReference type="Pfam" id="PF02010">
    <property type="entry name" value="REJ"/>
    <property type="match status" value="1"/>
</dbReference>
<evidence type="ECO:0000313" key="5">
    <source>
        <dbReference type="WBParaSite" id="maker-uti_cns_0006181-snap-gene-0.26-mRNA-1"/>
    </source>
</evidence>
<dbReference type="SUPFAM" id="SSF49723">
    <property type="entry name" value="Lipase/lipooxygenase domain (PLAT/LH2 domain)"/>
    <property type="match status" value="1"/>
</dbReference>
<protein>
    <submittedName>
        <fullName evidence="5">PLAT domain-containing protein</fullName>
    </submittedName>
</protein>
<keyword evidence="4" id="KW-1185">Reference proteome</keyword>
<name>A0A1I8HIF0_9PLAT</name>
<dbReference type="Proteomes" id="UP000095280">
    <property type="component" value="Unplaced"/>
</dbReference>
<evidence type="ECO:0000259" key="3">
    <source>
        <dbReference type="PROSITE" id="PS50095"/>
    </source>
</evidence>
<reference evidence="5" key="1">
    <citation type="submission" date="2016-11" db="UniProtKB">
        <authorList>
            <consortium name="WormBaseParasite"/>
        </authorList>
    </citation>
    <scope>IDENTIFICATION</scope>
</reference>
<keyword evidence="2" id="KW-0812">Transmembrane</keyword>
<dbReference type="AlphaFoldDB" id="A0A1I8HIF0"/>
<feature type="transmembrane region" description="Helical" evidence="2">
    <location>
        <begin position="1072"/>
        <end position="1092"/>
    </location>
</feature>
<evidence type="ECO:0000256" key="1">
    <source>
        <dbReference type="PROSITE-ProRule" id="PRU00152"/>
    </source>
</evidence>
<dbReference type="InterPro" id="IPR051223">
    <property type="entry name" value="Polycystin"/>
</dbReference>
<dbReference type="InterPro" id="IPR001024">
    <property type="entry name" value="PLAT/LH2_dom"/>
</dbReference>
<dbReference type="PANTHER" id="PTHR10877">
    <property type="entry name" value="POLYCYSTIN FAMILY MEMBER"/>
    <property type="match status" value="1"/>
</dbReference>
<dbReference type="GO" id="GO:0005262">
    <property type="term" value="F:calcium channel activity"/>
    <property type="evidence" value="ECO:0007669"/>
    <property type="project" value="TreeGrafter"/>
</dbReference>
<dbReference type="InterPro" id="IPR002859">
    <property type="entry name" value="PKD/REJ-like"/>
</dbReference>
<feature type="transmembrane region" description="Helical" evidence="2">
    <location>
        <begin position="869"/>
        <end position="889"/>
    </location>
</feature>
<accession>A0A1I8HIF0</accession>
<keyword evidence="2" id="KW-1133">Transmembrane helix</keyword>
<keyword evidence="2" id="KW-0472">Membrane</keyword>
<feature type="domain" description="PLAT" evidence="3">
    <location>
        <begin position="913"/>
        <end position="1030"/>
    </location>
</feature>
<dbReference type="WBParaSite" id="maker-uti_cns_0006181-snap-gene-0.26-mRNA-1">
    <property type="protein sequence ID" value="maker-uti_cns_0006181-snap-gene-0.26-mRNA-1"/>
    <property type="gene ID" value="maker-uti_cns_0006181-snap-gene-0.26"/>
</dbReference>
<evidence type="ECO:0000313" key="4">
    <source>
        <dbReference type="Proteomes" id="UP000095280"/>
    </source>
</evidence>